<name>X1F6Z9_9ZZZZ</name>
<dbReference type="Pfam" id="PF04545">
    <property type="entry name" value="Sigma70_r4"/>
    <property type="match status" value="1"/>
</dbReference>
<gene>
    <name evidence="7" type="ORF">S03H2_08097</name>
</gene>
<dbReference type="PANTHER" id="PTHR43133:SF57">
    <property type="entry name" value="RNA POLYMERASE SIGMA-70 FACTOR"/>
    <property type="match status" value="1"/>
</dbReference>
<evidence type="ECO:0000256" key="5">
    <source>
        <dbReference type="SAM" id="Coils"/>
    </source>
</evidence>
<proteinExistence type="inferred from homology"/>
<keyword evidence="2" id="KW-0805">Transcription regulation</keyword>
<protein>
    <recommendedName>
        <fullName evidence="6">RNA polymerase sigma-70 region 4 domain-containing protein</fullName>
    </recommendedName>
</protein>
<dbReference type="Gene3D" id="1.10.1740.10">
    <property type="match status" value="1"/>
</dbReference>
<evidence type="ECO:0000259" key="6">
    <source>
        <dbReference type="Pfam" id="PF04545"/>
    </source>
</evidence>
<dbReference type="InterPro" id="IPR036388">
    <property type="entry name" value="WH-like_DNA-bd_sf"/>
</dbReference>
<sequence>MQAWLFRIAHNLTVDYLRKAVKRKTVSIDTVEIASDADPATIVEKNMELERLTEAMEQLTREQGEVLRLRFLGGLTSKETGGILKKSDGAVREMQRAALEKL</sequence>
<dbReference type="InterPro" id="IPR007630">
    <property type="entry name" value="RNA_pol_sigma70_r4"/>
</dbReference>
<dbReference type="InterPro" id="IPR014284">
    <property type="entry name" value="RNA_pol_sigma-70_dom"/>
</dbReference>
<dbReference type="AlphaFoldDB" id="X1F6Z9"/>
<dbReference type="Gene3D" id="1.10.10.10">
    <property type="entry name" value="Winged helix-like DNA-binding domain superfamily/Winged helix DNA-binding domain"/>
    <property type="match status" value="1"/>
</dbReference>
<organism evidence="7">
    <name type="scientific">marine sediment metagenome</name>
    <dbReference type="NCBI Taxonomy" id="412755"/>
    <lineage>
        <taxon>unclassified sequences</taxon>
        <taxon>metagenomes</taxon>
        <taxon>ecological metagenomes</taxon>
    </lineage>
</organism>
<evidence type="ECO:0000256" key="1">
    <source>
        <dbReference type="ARBA" id="ARBA00010641"/>
    </source>
</evidence>
<dbReference type="EMBL" id="BARU01003870">
    <property type="protein sequence ID" value="GAH28360.1"/>
    <property type="molecule type" value="Genomic_DNA"/>
</dbReference>
<feature type="coiled-coil region" evidence="5">
    <location>
        <begin position="42"/>
        <end position="69"/>
    </location>
</feature>
<feature type="non-terminal residue" evidence="7">
    <location>
        <position position="102"/>
    </location>
</feature>
<comment type="caution">
    <text evidence="7">The sequence shown here is derived from an EMBL/GenBank/DDBJ whole genome shotgun (WGS) entry which is preliminary data.</text>
</comment>
<keyword evidence="3" id="KW-0731">Sigma factor</keyword>
<dbReference type="PANTHER" id="PTHR43133">
    <property type="entry name" value="RNA POLYMERASE ECF-TYPE SIGMA FACTO"/>
    <property type="match status" value="1"/>
</dbReference>
<evidence type="ECO:0000256" key="4">
    <source>
        <dbReference type="ARBA" id="ARBA00023163"/>
    </source>
</evidence>
<dbReference type="SUPFAM" id="SSF88659">
    <property type="entry name" value="Sigma3 and sigma4 domains of RNA polymerase sigma factors"/>
    <property type="match status" value="1"/>
</dbReference>
<dbReference type="NCBIfam" id="TIGR02937">
    <property type="entry name" value="sigma70-ECF"/>
    <property type="match status" value="1"/>
</dbReference>
<feature type="domain" description="RNA polymerase sigma-70 region 4" evidence="6">
    <location>
        <begin position="55"/>
        <end position="102"/>
    </location>
</feature>
<keyword evidence="4" id="KW-0804">Transcription</keyword>
<keyword evidence="5" id="KW-0175">Coiled coil</keyword>
<evidence type="ECO:0000256" key="2">
    <source>
        <dbReference type="ARBA" id="ARBA00023015"/>
    </source>
</evidence>
<evidence type="ECO:0000256" key="3">
    <source>
        <dbReference type="ARBA" id="ARBA00023082"/>
    </source>
</evidence>
<accession>X1F6Z9</accession>
<dbReference type="SUPFAM" id="SSF88946">
    <property type="entry name" value="Sigma2 domain of RNA polymerase sigma factors"/>
    <property type="match status" value="1"/>
</dbReference>
<evidence type="ECO:0000313" key="7">
    <source>
        <dbReference type="EMBL" id="GAH28360.1"/>
    </source>
</evidence>
<dbReference type="GO" id="GO:0016987">
    <property type="term" value="F:sigma factor activity"/>
    <property type="evidence" value="ECO:0007669"/>
    <property type="project" value="UniProtKB-KW"/>
</dbReference>
<dbReference type="InterPro" id="IPR013324">
    <property type="entry name" value="RNA_pol_sigma_r3/r4-like"/>
</dbReference>
<dbReference type="CDD" id="cd06171">
    <property type="entry name" value="Sigma70_r4"/>
    <property type="match status" value="1"/>
</dbReference>
<dbReference type="InterPro" id="IPR013325">
    <property type="entry name" value="RNA_pol_sigma_r2"/>
</dbReference>
<comment type="similarity">
    <text evidence="1">Belongs to the sigma-70 factor family. ECF subfamily.</text>
</comment>
<reference evidence="7" key="1">
    <citation type="journal article" date="2014" name="Front. Microbiol.">
        <title>High frequency of phylogenetically diverse reductive dehalogenase-homologous genes in deep subseafloor sedimentary metagenomes.</title>
        <authorList>
            <person name="Kawai M."/>
            <person name="Futagami T."/>
            <person name="Toyoda A."/>
            <person name="Takaki Y."/>
            <person name="Nishi S."/>
            <person name="Hori S."/>
            <person name="Arai W."/>
            <person name="Tsubouchi T."/>
            <person name="Morono Y."/>
            <person name="Uchiyama I."/>
            <person name="Ito T."/>
            <person name="Fujiyama A."/>
            <person name="Inagaki F."/>
            <person name="Takami H."/>
        </authorList>
    </citation>
    <scope>NUCLEOTIDE SEQUENCE</scope>
    <source>
        <strain evidence="7">Expedition CK06-06</strain>
    </source>
</reference>
<dbReference type="GO" id="GO:0006352">
    <property type="term" value="P:DNA-templated transcription initiation"/>
    <property type="evidence" value="ECO:0007669"/>
    <property type="project" value="InterPro"/>
</dbReference>
<dbReference type="InterPro" id="IPR039425">
    <property type="entry name" value="RNA_pol_sigma-70-like"/>
</dbReference>